<dbReference type="InterPro" id="IPR013520">
    <property type="entry name" value="Ribonucl_H"/>
</dbReference>
<feature type="region of interest" description="Disordered" evidence="5">
    <location>
        <begin position="1"/>
        <end position="43"/>
    </location>
</feature>
<accession>A0A3P9A2N5</accession>
<dbReference type="InParanoid" id="A0A3P9A2N5"/>
<keyword evidence="3" id="KW-0269">Exonuclease</keyword>
<dbReference type="GO" id="GO:0005634">
    <property type="term" value="C:nucleus"/>
    <property type="evidence" value="ECO:0007669"/>
    <property type="project" value="TreeGrafter"/>
</dbReference>
<gene>
    <name evidence="7" type="primary">REXO5</name>
</gene>
<evidence type="ECO:0000256" key="2">
    <source>
        <dbReference type="ARBA" id="ARBA00022801"/>
    </source>
</evidence>
<reference evidence="7" key="4">
    <citation type="submission" date="2025-09" db="UniProtKB">
        <authorList>
            <consortium name="Ensembl"/>
        </authorList>
    </citation>
    <scope>IDENTIFICATION</scope>
</reference>
<dbReference type="InterPro" id="IPR012677">
    <property type="entry name" value="Nucleotide-bd_a/b_plait_sf"/>
</dbReference>
<dbReference type="AlphaFoldDB" id="A0A3P9A2N5"/>
<dbReference type="Bgee" id="ENSELUG00000013782">
    <property type="expression patterns" value="Expressed in ovary and 15 other cell types or tissues"/>
</dbReference>
<dbReference type="CDD" id="cd06145">
    <property type="entry name" value="REX1_like"/>
    <property type="match status" value="1"/>
</dbReference>
<evidence type="ECO:0000256" key="1">
    <source>
        <dbReference type="ARBA" id="ARBA00022722"/>
    </source>
</evidence>
<evidence type="ECO:0000313" key="7">
    <source>
        <dbReference type="Ensembl" id="ENSELUP00000035016.2"/>
    </source>
</evidence>
<dbReference type="PANTHER" id="PTHR12801">
    <property type="entry name" value="RNA EXONUCLEASE REXO1 / RECO3 FAMILY MEMBER-RELATED"/>
    <property type="match status" value="1"/>
</dbReference>
<proteinExistence type="predicted"/>
<dbReference type="SUPFAM" id="SSF54928">
    <property type="entry name" value="RNA-binding domain, RBD"/>
    <property type="match status" value="2"/>
</dbReference>
<dbReference type="InterPro" id="IPR012337">
    <property type="entry name" value="RNaseH-like_sf"/>
</dbReference>
<dbReference type="PANTHER" id="PTHR12801:SF82">
    <property type="entry name" value="RNA EXONUCLEASE 5"/>
    <property type="match status" value="1"/>
</dbReference>
<evidence type="ECO:0000256" key="3">
    <source>
        <dbReference type="ARBA" id="ARBA00022839"/>
    </source>
</evidence>
<reference evidence="8" key="1">
    <citation type="journal article" date="2014" name="PLoS ONE">
        <title>The genome and linkage map of the northern pike (Esox lucius): conserved synteny revealed between the salmonid sister group and the Neoteleostei.</title>
        <authorList>
            <person name="Rondeau E.B."/>
            <person name="Minkley D.R."/>
            <person name="Leong J.S."/>
            <person name="Messmer A.M."/>
            <person name="Jantzen J.R."/>
            <person name="von Schalburg K.R."/>
            <person name="Lemon C."/>
            <person name="Bird N.H."/>
            <person name="Koop B.F."/>
        </authorList>
    </citation>
    <scope>NUCLEOTIDE SEQUENCE</scope>
</reference>
<reference evidence="7" key="3">
    <citation type="submission" date="2025-08" db="UniProtKB">
        <authorList>
            <consortium name="Ensembl"/>
        </authorList>
    </citation>
    <scope>IDENTIFICATION</scope>
</reference>
<sequence length="869" mass="96331">METSLVGCVKRKREPSPTQKSRKRVKETEGSLSSSPSPGLSVPFHRFQEPVTLKDLTELLQYAVLGNTMGLNPPSWCRLHHQKRVSGVSVVVLDGLSQAHFYRHYLHFRHLRTNYTCRRSYTPSLGNVTSGIFSSEVVGTQNPSVIPEGQQSAHPEGGLQWHPVIRQFGLETRGLTGYLLSPEEMIKNHFPVHGMPGTEGFVSTDSSTSVTDCSPLYGLDCEMCLTKNGNELTRVSLVDCKGSCVLDELVKPPNPIFHYLTKFSGITPAMLKPVTTTLRDVQLKLKKVLPQDAVLVGHSLENDLRALKLIHCHVIDTSLLYRKEFGQRFKLKVLAHIVLKKEIQMEDRLGHDPTEDALASLELAQYFIRTGPRKVVELFCEELWGKSLAMYQPPVSTPTHGSPNLRFDEALKTYGKSVVFIGKRSDITLALSNQQWQSSDREVLSSFRRGLTSRSFSVVQFSSFSDHLKSTDSSEQHYKQMSVRLREMCMVFAGPLPSDYTEKHVKRLFNRCGLVRTVRLLSADQRVHAEVEFELLEGAVLALETLDGAQLHTGHIIKVQRPVKESMLDFEVYLSSLQEDLLNANVIYATGLKANGKTTCHTTQVNGTLLETEANTTIKSNVIGLNANVAEFPAKVNGSQPHAQANHSVPFAKGNGTLQTTQAKLAEANSTGLHGKAKFAKLSSEVNGTVLRAKAMLAKISAEANGAKPSANSAGPSEQDLCEAFGHYGTVKGVILPPKHCGQRKRRRHAFIKYDHPGAVEAVLTSPMELWDMKVSTCRALTPPHLRSWVTMATTRLGRDYEETPDTSSREIGGEEQVEVAPLMRRLDRRVGKLFRALPDNTLSLVLLPGYISSHGDNVPGLCFLHVKR</sequence>
<dbReference type="GO" id="GO:0004527">
    <property type="term" value="F:exonuclease activity"/>
    <property type="evidence" value="ECO:0007669"/>
    <property type="project" value="UniProtKB-KW"/>
</dbReference>
<keyword evidence="8" id="KW-1185">Reference proteome</keyword>
<dbReference type="InterPro" id="IPR047021">
    <property type="entry name" value="REXO1/3/4-like"/>
</dbReference>
<organism evidence="7 8">
    <name type="scientific">Esox lucius</name>
    <name type="common">Northern pike</name>
    <dbReference type="NCBI Taxonomy" id="8010"/>
    <lineage>
        <taxon>Eukaryota</taxon>
        <taxon>Metazoa</taxon>
        <taxon>Chordata</taxon>
        <taxon>Craniata</taxon>
        <taxon>Vertebrata</taxon>
        <taxon>Euteleostomi</taxon>
        <taxon>Actinopterygii</taxon>
        <taxon>Neopterygii</taxon>
        <taxon>Teleostei</taxon>
        <taxon>Protacanthopterygii</taxon>
        <taxon>Esociformes</taxon>
        <taxon>Esocidae</taxon>
        <taxon>Esox</taxon>
    </lineage>
</organism>
<feature type="compositionally biased region" description="Low complexity" evidence="5">
    <location>
        <begin position="30"/>
        <end position="41"/>
    </location>
</feature>
<dbReference type="InterPro" id="IPR000504">
    <property type="entry name" value="RRM_dom"/>
</dbReference>
<reference evidence="7" key="2">
    <citation type="submission" date="2020-02" db="EMBL/GenBank/DDBJ databases">
        <title>Esox lucius (northern pike) genome, fEsoLuc1, primary haplotype.</title>
        <authorList>
            <person name="Myers G."/>
            <person name="Karagic N."/>
            <person name="Meyer A."/>
            <person name="Pippel M."/>
            <person name="Reichard M."/>
            <person name="Winkler S."/>
            <person name="Tracey A."/>
            <person name="Sims Y."/>
            <person name="Howe K."/>
            <person name="Rhie A."/>
            <person name="Formenti G."/>
            <person name="Durbin R."/>
            <person name="Fedrigo O."/>
            <person name="Jarvis E.D."/>
        </authorList>
    </citation>
    <scope>NUCLEOTIDE SEQUENCE [LARGE SCALE GENOMIC DNA]</scope>
</reference>
<dbReference type="SMART" id="SM00360">
    <property type="entry name" value="RRM"/>
    <property type="match status" value="1"/>
</dbReference>
<dbReference type="Pfam" id="PF00076">
    <property type="entry name" value="RRM_1"/>
    <property type="match status" value="1"/>
</dbReference>
<dbReference type="InterPro" id="IPR034922">
    <property type="entry name" value="REX1-like_exo"/>
</dbReference>
<dbReference type="STRING" id="8010.ENSELUP00000035016"/>
<keyword evidence="4" id="KW-0694">RNA-binding</keyword>
<dbReference type="SUPFAM" id="SSF53098">
    <property type="entry name" value="Ribonuclease H-like"/>
    <property type="match status" value="1"/>
</dbReference>
<dbReference type="InterPro" id="IPR035979">
    <property type="entry name" value="RBD_domain_sf"/>
</dbReference>
<protein>
    <recommendedName>
        <fullName evidence="6">RRM domain-containing protein</fullName>
    </recommendedName>
</protein>
<evidence type="ECO:0000256" key="4">
    <source>
        <dbReference type="PROSITE-ProRule" id="PRU00176"/>
    </source>
</evidence>
<dbReference type="FunFam" id="3.30.420.10:FF:000175">
    <property type="entry name" value="RNA exonuclease 5"/>
    <property type="match status" value="1"/>
</dbReference>
<dbReference type="InterPro" id="IPR036397">
    <property type="entry name" value="RNaseH_sf"/>
</dbReference>
<dbReference type="Pfam" id="PF00929">
    <property type="entry name" value="RNase_T"/>
    <property type="match status" value="1"/>
</dbReference>
<dbReference type="GeneTree" id="ENSGT00940000161162"/>
<keyword evidence="2" id="KW-0378">Hydrolase</keyword>
<dbReference type="Ensembl" id="ENSELUT00000022354.3">
    <property type="protein sequence ID" value="ENSELUP00000035016.2"/>
    <property type="gene ID" value="ENSELUG00000013782.3"/>
</dbReference>
<evidence type="ECO:0000259" key="6">
    <source>
        <dbReference type="PROSITE" id="PS50102"/>
    </source>
</evidence>
<dbReference type="Proteomes" id="UP000265140">
    <property type="component" value="Chromosome 9"/>
</dbReference>
<evidence type="ECO:0000313" key="8">
    <source>
        <dbReference type="Proteomes" id="UP000265140"/>
    </source>
</evidence>
<dbReference type="OMA" id="WYRSDKE"/>
<feature type="domain" description="RRM" evidence="6">
    <location>
        <begin position="489"/>
        <end position="564"/>
    </location>
</feature>
<dbReference type="SMART" id="SM00479">
    <property type="entry name" value="EXOIII"/>
    <property type="match status" value="1"/>
</dbReference>
<dbReference type="Gene3D" id="3.30.420.10">
    <property type="entry name" value="Ribonuclease H-like superfamily/Ribonuclease H"/>
    <property type="match status" value="1"/>
</dbReference>
<dbReference type="GO" id="GO:0003723">
    <property type="term" value="F:RNA binding"/>
    <property type="evidence" value="ECO:0007669"/>
    <property type="project" value="UniProtKB-UniRule"/>
</dbReference>
<dbReference type="CDD" id="cd00590">
    <property type="entry name" value="RRM_SF"/>
    <property type="match status" value="1"/>
</dbReference>
<name>A0A3P9A2N5_ESOLU</name>
<dbReference type="Gene3D" id="3.30.70.330">
    <property type="match status" value="2"/>
</dbReference>
<evidence type="ECO:0000256" key="5">
    <source>
        <dbReference type="SAM" id="MobiDB-lite"/>
    </source>
</evidence>
<keyword evidence="1" id="KW-0540">Nuclease</keyword>
<dbReference type="PROSITE" id="PS50102">
    <property type="entry name" value="RRM"/>
    <property type="match status" value="1"/>
</dbReference>